<dbReference type="PANTHER" id="PTHR11802">
    <property type="entry name" value="SERINE PROTEASE FAMILY S10 SERINE CARBOXYPEPTIDASE"/>
    <property type="match status" value="1"/>
</dbReference>
<keyword evidence="5" id="KW-0325">Glycoprotein</keyword>
<sequence length="521" mass="56215">MIFSFLVAPRRAGTPAALFAALFFSALAAASFAAADEVAPQTPAHHGAAEAPSPAATTPPHPLPPAAVTTHVVDLPGRSLHFKAIAGAIQLSDSQSGEPLADVGYVAYVLDGGDPAKRPITFVVNGGPGAASAWLDLGMMGPWRLNLGEQPTSPSAPPITVDNADTWLDFTDLVFLDPPGTGYSRILSKSETARHHLYSVEGDIEALSVVIRKWLGANKRLESPKFIVGESYGGFRAPKLVRRLQDTEGVGVEGLVLISPVIDFAWFEGTNNPLPFVTHLPSLAAAARGLTVADARQSLADVEAYAAGPYLTDLVRGERDPAALARIVDNVTRITGLDAAFVRRLGGRIDPLSFARERGRDEGKISSRYDSNVSAFDPFPHSASTDYSDAILDADKTPLASAMADITANRLGWPVDARYEILNESVNRQWDWDGKRDKNQSLSDLKQELAIDPRLRVIVMHGLTDQVTPYFASKLLIDQIPPFGDPDRISLKIYDGGHMPYLRDQSRAAMREDARKLIEGK</sequence>
<evidence type="ECO:0000313" key="9">
    <source>
        <dbReference type="Proteomes" id="UP000294360"/>
    </source>
</evidence>
<evidence type="ECO:0000256" key="2">
    <source>
        <dbReference type="ARBA" id="ARBA00022670"/>
    </source>
</evidence>
<keyword evidence="2" id="KW-0645">Protease</keyword>
<dbReference type="AlphaFoldDB" id="A0A4U8Z5S9"/>
<dbReference type="EMBL" id="LR536450">
    <property type="protein sequence ID" value="VFU10892.1"/>
    <property type="molecule type" value="Genomic_DNA"/>
</dbReference>
<evidence type="ECO:0000256" key="1">
    <source>
        <dbReference type="ARBA" id="ARBA00022645"/>
    </source>
</evidence>
<keyword evidence="1 8" id="KW-0121">Carboxypeptidase</keyword>
<reference evidence="8 9" key="1">
    <citation type="submission" date="2019-03" db="EMBL/GenBank/DDBJ databases">
        <authorList>
            <person name="Kox A.R. M."/>
        </authorList>
    </citation>
    <scope>NUCLEOTIDE SEQUENCE [LARGE SCALE GENOMIC DNA]</scope>
    <source>
        <strain evidence="8">MTUNDRAET4 annotated genome</strain>
    </source>
</reference>
<name>A0A4U8Z5S9_METTU</name>
<dbReference type="KEGG" id="mtun:MTUNDRAET4_4011"/>
<dbReference type="InterPro" id="IPR029058">
    <property type="entry name" value="AB_hydrolase_fold"/>
</dbReference>
<keyword evidence="4" id="KW-0378">Hydrolase</keyword>
<dbReference type="GO" id="GO:0006508">
    <property type="term" value="P:proteolysis"/>
    <property type="evidence" value="ECO:0007669"/>
    <property type="project" value="UniProtKB-KW"/>
</dbReference>
<feature type="region of interest" description="Disordered" evidence="6">
    <location>
        <begin position="41"/>
        <end position="68"/>
    </location>
</feature>
<feature type="compositionally biased region" description="Low complexity" evidence="6">
    <location>
        <begin position="43"/>
        <end position="56"/>
    </location>
</feature>
<evidence type="ECO:0000256" key="3">
    <source>
        <dbReference type="ARBA" id="ARBA00022729"/>
    </source>
</evidence>
<dbReference type="GO" id="GO:0004185">
    <property type="term" value="F:serine-type carboxypeptidase activity"/>
    <property type="evidence" value="ECO:0007669"/>
    <property type="project" value="InterPro"/>
</dbReference>
<evidence type="ECO:0000256" key="6">
    <source>
        <dbReference type="SAM" id="MobiDB-lite"/>
    </source>
</evidence>
<dbReference type="InterPro" id="IPR018202">
    <property type="entry name" value="Ser_caboxypep_ser_AS"/>
</dbReference>
<protein>
    <submittedName>
        <fullName evidence="8">Peptidase S10 serine carboxypeptidase</fullName>
    </submittedName>
</protein>
<evidence type="ECO:0000256" key="5">
    <source>
        <dbReference type="ARBA" id="ARBA00023180"/>
    </source>
</evidence>
<dbReference type="SUPFAM" id="SSF53474">
    <property type="entry name" value="alpha/beta-Hydrolases"/>
    <property type="match status" value="1"/>
</dbReference>
<dbReference type="PANTHER" id="PTHR11802:SF3">
    <property type="entry name" value="RETINOID-INDUCIBLE SERINE CARBOXYPEPTIDASE"/>
    <property type="match status" value="1"/>
</dbReference>
<accession>A0A4U8Z5S9</accession>
<organism evidence="8 9">
    <name type="scientific">Methylocella tundrae</name>
    <dbReference type="NCBI Taxonomy" id="227605"/>
    <lineage>
        <taxon>Bacteria</taxon>
        <taxon>Pseudomonadati</taxon>
        <taxon>Pseudomonadota</taxon>
        <taxon>Alphaproteobacteria</taxon>
        <taxon>Hyphomicrobiales</taxon>
        <taxon>Beijerinckiaceae</taxon>
        <taxon>Methylocella</taxon>
    </lineage>
</organism>
<dbReference type="Pfam" id="PF00450">
    <property type="entry name" value="Peptidase_S10"/>
    <property type="match status" value="1"/>
</dbReference>
<evidence type="ECO:0000256" key="7">
    <source>
        <dbReference type="SAM" id="SignalP"/>
    </source>
</evidence>
<dbReference type="PROSITE" id="PS00131">
    <property type="entry name" value="CARBOXYPEPT_SER_SER"/>
    <property type="match status" value="1"/>
</dbReference>
<evidence type="ECO:0000256" key="4">
    <source>
        <dbReference type="ARBA" id="ARBA00022801"/>
    </source>
</evidence>
<evidence type="ECO:0000313" key="8">
    <source>
        <dbReference type="EMBL" id="VFU10892.1"/>
    </source>
</evidence>
<feature type="signal peptide" evidence="7">
    <location>
        <begin position="1"/>
        <end position="35"/>
    </location>
</feature>
<dbReference type="InterPro" id="IPR001563">
    <property type="entry name" value="Peptidase_S10"/>
</dbReference>
<gene>
    <name evidence="8" type="ORF">MTUNDRAET4_4011</name>
</gene>
<feature type="chain" id="PRO_5020388330" evidence="7">
    <location>
        <begin position="36"/>
        <end position="521"/>
    </location>
</feature>
<keyword evidence="3 7" id="KW-0732">Signal</keyword>
<proteinExistence type="predicted"/>
<dbReference type="RefSeq" id="WP_244605896.1">
    <property type="nucleotide sequence ID" value="NZ_CP139089.1"/>
</dbReference>
<dbReference type="Proteomes" id="UP000294360">
    <property type="component" value="Chromosome"/>
</dbReference>
<dbReference type="Gene3D" id="3.40.50.1820">
    <property type="entry name" value="alpha/beta hydrolase"/>
    <property type="match status" value="1"/>
</dbReference>